<proteinExistence type="predicted"/>
<gene>
    <name evidence="1" type="ORF">PHMEG_0009804</name>
</gene>
<keyword evidence="2" id="KW-1185">Reference proteome</keyword>
<name>A0A225WH00_9STRA</name>
<organism evidence="1 2">
    <name type="scientific">Phytophthora megakarya</name>
    <dbReference type="NCBI Taxonomy" id="4795"/>
    <lineage>
        <taxon>Eukaryota</taxon>
        <taxon>Sar</taxon>
        <taxon>Stramenopiles</taxon>
        <taxon>Oomycota</taxon>
        <taxon>Peronosporomycetes</taxon>
        <taxon>Peronosporales</taxon>
        <taxon>Peronosporaceae</taxon>
        <taxon>Phytophthora</taxon>
    </lineage>
</organism>
<sequence>MCLSPTLRRMFPGFNVSAIAPWLAPYSSGTGCVQCSSLHRPASQNKSLVTSDIATYSTSQVLSALISCLRDAFDSTLPSIMVTYALMLLRFTGALA</sequence>
<protein>
    <submittedName>
        <fullName evidence="1">Uncharacterized protein</fullName>
    </submittedName>
</protein>
<evidence type="ECO:0000313" key="2">
    <source>
        <dbReference type="Proteomes" id="UP000198211"/>
    </source>
</evidence>
<dbReference type="EMBL" id="NBNE01000938">
    <property type="protein sequence ID" value="OWZ16409.1"/>
    <property type="molecule type" value="Genomic_DNA"/>
</dbReference>
<accession>A0A225WH00</accession>
<dbReference type="Proteomes" id="UP000198211">
    <property type="component" value="Unassembled WGS sequence"/>
</dbReference>
<reference evidence="2" key="1">
    <citation type="submission" date="2017-03" db="EMBL/GenBank/DDBJ databases">
        <title>Phytopthora megakarya and P. palmivora, two closely related causual agents of cacao black pod achieved similar genome size and gene model numbers by different mechanisms.</title>
        <authorList>
            <person name="Ali S."/>
            <person name="Shao J."/>
            <person name="Larry D.J."/>
            <person name="Kronmiller B."/>
            <person name="Shen D."/>
            <person name="Strem M.D."/>
            <person name="Melnick R.L."/>
            <person name="Guiltinan M.J."/>
            <person name="Tyler B.M."/>
            <person name="Meinhardt L.W."/>
            <person name="Bailey B.A."/>
        </authorList>
    </citation>
    <scope>NUCLEOTIDE SEQUENCE [LARGE SCALE GENOMIC DNA]</scope>
    <source>
        <strain evidence="2">zdho120</strain>
    </source>
</reference>
<dbReference type="AlphaFoldDB" id="A0A225WH00"/>
<comment type="caution">
    <text evidence="1">The sequence shown here is derived from an EMBL/GenBank/DDBJ whole genome shotgun (WGS) entry which is preliminary data.</text>
</comment>
<evidence type="ECO:0000313" key="1">
    <source>
        <dbReference type="EMBL" id="OWZ16409.1"/>
    </source>
</evidence>